<dbReference type="AlphaFoldDB" id="A0A445MTY5"/>
<protein>
    <submittedName>
        <fullName evidence="1">Uncharacterized protein</fullName>
    </submittedName>
</protein>
<name>A0A445MTY5_9BACT</name>
<dbReference type="EMBL" id="OJIN01000066">
    <property type="protein sequence ID" value="SPD72872.1"/>
    <property type="molecule type" value="Genomic_DNA"/>
</dbReference>
<proteinExistence type="predicted"/>
<gene>
    <name evidence="1" type="ORF">PITCH_A1580027</name>
</gene>
<sequence length="94" mass="10657">MKVKSIRIPQEIDDAVEFVSNLEKIDKTQSFRKLARIGFEFYVAKTYREGRISLREASDLLGLTLSEAIDLLSDMGVRGNIRAEHLLESLNSLS</sequence>
<evidence type="ECO:0000313" key="1">
    <source>
        <dbReference type="EMBL" id="SPD72872.1"/>
    </source>
</evidence>
<organism evidence="1">
    <name type="scientific">uncultured Desulfobacterium sp</name>
    <dbReference type="NCBI Taxonomy" id="201089"/>
    <lineage>
        <taxon>Bacteria</taxon>
        <taxon>Pseudomonadati</taxon>
        <taxon>Thermodesulfobacteriota</taxon>
        <taxon>Desulfobacteria</taxon>
        <taxon>Desulfobacterales</taxon>
        <taxon>Desulfobacteriaceae</taxon>
        <taxon>Desulfobacterium</taxon>
        <taxon>environmental samples</taxon>
    </lineage>
</organism>
<dbReference type="Pfam" id="PF03683">
    <property type="entry name" value="UPF0175"/>
    <property type="match status" value="1"/>
</dbReference>
<accession>A0A445MTY5</accession>
<reference evidence="1" key="1">
    <citation type="submission" date="2018-01" db="EMBL/GenBank/DDBJ databases">
        <authorList>
            <person name="Regsiter A."/>
            <person name="William W."/>
        </authorList>
    </citation>
    <scope>NUCLEOTIDE SEQUENCE</scope>
    <source>
        <strain evidence="1">TRIP AH-1</strain>
    </source>
</reference>
<dbReference type="InterPro" id="IPR005368">
    <property type="entry name" value="UPF0175"/>
</dbReference>